<dbReference type="RefSeq" id="WP_273688575.1">
    <property type="nucleotide sequence ID" value="NZ_CP117411.1"/>
</dbReference>
<dbReference type="InterPro" id="IPR045622">
    <property type="entry name" value="DUF6441"/>
</dbReference>
<dbReference type="Pfam" id="PF20039">
    <property type="entry name" value="DUF6441"/>
    <property type="match status" value="1"/>
</dbReference>
<sequence>MAAMKAMQQAEAGLKEELRDQVLAAGFSERFAKTWQGKVYPTNRPTMSPAAYVFSKAPSIIDAYARGVTIVARAGRRLLAIPTEDAPRKRSGGQDRQARAMTPIEVEARYGQRLRPIWRASAQGSQIRGRAVGYLVMDGLVKRDRTNSFRRASAAALAGKGRSKSPTKQPQSVVMFTLVASVKVPKKLDLQGALDRAAASLPQLLDAEWSR</sequence>
<name>A0ABY7TMM3_9SPHN</name>
<organism evidence="1 2">
    <name type="scientific">Sphingomonas naphthae</name>
    <dbReference type="NCBI Taxonomy" id="1813468"/>
    <lineage>
        <taxon>Bacteria</taxon>
        <taxon>Pseudomonadati</taxon>
        <taxon>Pseudomonadota</taxon>
        <taxon>Alphaproteobacteria</taxon>
        <taxon>Sphingomonadales</taxon>
        <taxon>Sphingomonadaceae</taxon>
        <taxon>Sphingomonas</taxon>
    </lineage>
</organism>
<protein>
    <submittedName>
        <fullName evidence="1">DUF6441 family protein</fullName>
    </submittedName>
</protein>
<dbReference type="Proteomes" id="UP001220395">
    <property type="component" value="Chromosome"/>
</dbReference>
<proteinExistence type="predicted"/>
<accession>A0ABY7TMM3</accession>
<gene>
    <name evidence="1" type="ORF">PQ455_01480</name>
</gene>
<dbReference type="EMBL" id="CP117411">
    <property type="protein sequence ID" value="WCT73932.1"/>
    <property type="molecule type" value="Genomic_DNA"/>
</dbReference>
<evidence type="ECO:0000313" key="1">
    <source>
        <dbReference type="EMBL" id="WCT73932.1"/>
    </source>
</evidence>
<keyword evidence="2" id="KW-1185">Reference proteome</keyword>
<reference evidence="1 2" key="1">
    <citation type="submission" date="2023-02" db="EMBL/GenBank/DDBJ databases">
        <title>Genome sequence of Sphingomonas naphthae.</title>
        <authorList>
            <person name="Kim S."/>
            <person name="Heo J."/>
            <person name="Kwon S.-W."/>
        </authorList>
    </citation>
    <scope>NUCLEOTIDE SEQUENCE [LARGE SCALE GENOMIC DNA]</scope>
    <source>
        <strain evidence="1 2">KACC 18716</strain>
    </source>
</reference>
<evidence type="ECO:0000313" key="2">
    <source>
        <dbReference type="Proteomes" id="UP001220395"/>
    </source>
</evidence>